<proteinExistence type="predicted"/>
<feature type="compositionally biased region" description="Basic residues" evidence="1">
    <location>
        <begin position="157"/>
        <end position="169"/>
    </location>
</feature>
<evidence type="ECO:0000256" key="1">
    <source>
        <dbReference type="SAM" id="MobiDB-lite"/>
    </source>
</evidence>
<protein>
    <submittedName>
        <fullName evidence="2">Uncharacterized protein</fullName>
    </submittedName>
</protein>
<dbReference type="Proteomes" id="UP000017861">
    <property type="component" value="Unassembled WGS sequence"/>
</dbReference>
<feature type="compositionally biased region" description="Basic residues" evidence="1">
    <location>
        <begin position="291"/>
        <end position="303"/>
    </location>
</feature>
<feature type="region of interest" description="Disordered" evidence="1">
    <location>
        <begin position="268"/>
        <end position="303"/>
    </location>
</feature>
<sequence length="303" mass="34880">MRKGRVQAVREVVVKYRPHTPIAKRHAVLVFHIHNVGGAKLVVAVHQPAAVGHGQRFCNEHGEAKTESAGHNLQHATTIHRNIPKHTRTFVDFDARRNPRAVLYGEHGAATDTQVRRKSVHHMCPRHNDAVVHVEDAGQVHAEAALHEDRSAQVPATHHRRPRHDKPRRQQPDAVQNKRGAVPGFCVARSHRHVLRPANRRAQRRVRQQHTRVQRHRAMQHNRALQRRHIRHVDEGVGHQARRDLAEAANPQLRPARKHAVAQRHVQRVSKRVHQAQVHRHSDRPAEHHRVEARRRTPTANRH</sequence>
<comment type="caution">
    <text evidence="2">The sequence shown here is derived from an EMBL/GenBank/DDBJ whole genome shotgun (WGS) entry which is preliminary data.</text>
</comment>
<feature type="region of interest" description="Disordered" evidence="1">
    <location>
        <begin position="146"/>
        <end position="179"/>
    </location>
</feature>
<gene>
    <name evidence="2" type="ORF">TCDM_13559</name>
</gene>
<organism evidence="2 3">
    <name type="scientific">Trypanosoma cruzi Dm28c</name>
    <dbReference type="NCBI Taxonomy" id="1416333"/>
    <lineage>
        <taxon>Eukaryota</taxon>
        <taxon>Discoba</taxon>
        <taxon>Euglenozoa</taxon>
        <taxon>Kinetoplastea</taxon>
        <taxon>Metakinetoplastina</taxon>
        <taxon>Trypanosomatida</taxon>
        <taxon>Trypanosomatidae</taxon>
        <taxon>Trypanosoma</taxon>
        <taxon>Schizotrypanum</taxon>
    </lineage>
</organism>
<name>V5ASC9_TRYCR</name>
<accession>V5ASC9</accession>
<dbReference type="VEuPathDB" id="TriTrypDB:TCDM_13559"/>
<reference evidence="2 3" key="1">
    <citation type="journal article" date="2014" name="Genome Announc.">
        <title>Trypanosoma cruzi Clone Dm28c Draft Genome Sequence.</title>
        <authorList>
            <person name="Grisard E.C."/>
            <person name="Teixeira S.M."/>
            <person name="de Almeida L.G."/>
            <person name="Stoco P.H."/>
            <person name="Gerber A.L."/>
            <person name="Talavera-Lopez C."/>
            <person name="Lima O.C."/>
            <person name="Andersson B."/>
            <person name="de Vasconcelos A.T."/>
        </authorList>
    </citation>
    <scope>NUCLEOTIDE SEQUENCE [LARGE SCALE GENOMIC DNA]</scope>
    <source>
        <strain evidence="2 3">Dm28c</strain>
    </source>
</reference>
<evidence type="ECO:0000313" key="2">
    <source>
        <dbReference type="EMBL" id="ESS54998.1"/>
    </source>
</evidence>
<dbReference type="AlphaFoldDB" id="V5ASC9"/>
<dbReference type="EMBL" id="AYLP01001105">
    <property type="protein sequence ID" value="ESS54998.1"/>
    <property type="molecule type" value="Genomic_DNA"/>
</dbReference>
<feature type="compositionally biased region" description="Basic residues" evidence="1">
    <location>
        <begin position="268"/>
        <end position="282"/>
    </location>
</feature>
<evidence type="ECO:0000313" key="3">
    <source>
        <dbReference type="Proteomes" id="UP000017861"/>
    </source>
</evidence>